<reference evidence="2 3" key="1">
    <citation type="submission" date="2022-01" db="EMBL/GenBank/DDBJ databases">
        <title>Flavihumibacter sp. nov., isolated from sediment of a river.</title>
        <authorList>
            <person name="Liu H."/>
        </authorList>
    </citation>
    <scope>NUCLEOTIDE SEQUENCE [LARGE SCALE GENOMIC DNA]</scope>
    <source>
        <strain evidence="2 3">RY-1</strain>
    </source>
</reference>
<dbReference type="Proteomes" id="UP001200145">
    <property type="component" value="Unassembled WGS sequence"/>
</dbReference>
<protein>
    <submittedName>
        <fullName evidence="2">Anti-sigma factor</fullName>
    </submittedName>
</protein>
<evidence type="ECO:0000259" key="1">
    <source>
        <dbReference type="Pfam" id="PF10099"/>
    </source>
</evidence>
<keyword evidence="3" id="KW-1185">Reference proteome</keyword>
<dbReference type="PANTHER" id="PTHR37461:SF1">
    <property type="entry name" value="ANTI-SIGMA-K FACTOR RSKA"/>
    <property type="match status" value="1"/>
</dbReference>
<dbReference type="Pfam" id="PF10099">
    <property type="entry name" value="RskA_C"/>
    <property type="match status" value="1"/>
</dbReference>
<sequence length="271" mass="29342">MNVQEYIESGSIESCVLGLADQAEQQELERMCAAYPEVRAARDAFEASLEASAMAGAVAPPPALRESIFEKITQPESGSLTQPAPVVELPTPEAYSGAGWKKYLVAASVVLLAGSAALNIYLYNRYQQSDSLYKDLLAQQQQLAENNSSMQTRLTDLETDLSRIKNPNIQPIKMTAVNNTNSLTTVYWDKNSAEVYLLVNQLPKPEPGKQYQLWAIVNGKPVDAGVIDVEPGDGLVKMKNIPSAEAFAITLENAGGSQSPTLTAMYVLGKV</sequence>
<proteinExistence type="predicted"/>
<comment type="caution">
    <text evidence="2">The sequence shown here is derived from an EMBL/GenBank/DDBJ whole genome shotgun (WGS) entry which is preliminary data.</text>
</comment>
<accession>A0ABS9BK13</accession>
<evidence type="ECO:0000313" key="3">
    <source>
        <dbReference type="Proteomes" id="UP001200145"/>
    </source>
</evidence>
<feature type="domain" description="Anti-sigma K factor RskA C-terminal" evidence="1">
    <location>
        <begin position="105"/>
        <end position="261"/>
    </location>
</feature>
<evidence type="ECO:0000313" key="2">
    <source>
        <dbReference type="EMBL" id="MCF1715940.1"/>
    </source>
</evidence>
<dbReference type="RefSeq" id="WP_234866886.1">
    <property type="nucleotide sequence ID" value="NZ_JAKEVY010000003.1"/>
</dbReference>
<dbReference type="EMBL" id="JAKEVY010000003">
    <property type="protein sequence ID" value="MCF1715940.1"/>
    <property type="molecule type" value="Genomic_DNA"/>
</dbReference>
<dbReference type="InterPro" id="IPR018764">
    <property type="entry name" value="RskA_C"/>
</dbReference>
<gene>
    <name evidence="2" type="ORF">L0U88_14970</name>
</gene>
<dbReference type="InterPro" id="IPR051474">
    <property type="entry name" value="Anti-sigma-K/W_factor"/>
</dbReference>
<dbReference type="PANTHER" id="PTHR37461">
    <property type="entry name" value="ANTI-SIGMA-K FACTOR RSKA"/>
    <property type="match status" value="1"/>
</dbReference>
<organism evidence="2 3">
    <name type="scientific">Flavihumibacter fluminis</name>
    <dbReference type="NCBI Taxonomy" id="2909236"/>
    <lineage>
        <taxon>Bacteria</taxon>
        <taxon>Pseudomonadati</taxon>
        <taxon>Bacteroidota</taxon>
        <taxon>Chitinophagia</taxon>
        <taxon>Chitinophagales</taxon>
        <taxon>Chitinophagaceae</taxon>
        <taxon>Flavihumibacter</taxon>
    </lineage>
</organism>
<name>A0ABS9BK13_9BACT</name>